<dbReference type="Proteomes" id="UP000271339">
    <property type="component" value="Unassembled WGS sequence"/>
</dbReference>
<name>A0A3L9Z7D5_9FLAO</name>
<evidence type="ECO:0000313" key="2">
    <source>
        <dbReference type="Proteomes" id="UP000271339"/>
    </source>
</evidence>
<evidence type="ECO:0000313" key="1">
    <source>
        <dbReference type="EMBL" id="RMA66185.1"/>
    </source>
</evidence>
<reference evidence="1 2" key="1">
    <citation type="submission" date="2018-10" db="EMBL/GenBank/DDBJ databases">
        <title>Genomic Encyclopedia of Archaeal and Bacterial Type Strains, Phase II (KMG-II): from individual species to whole genera.</title>
        <authorList>
            <person name="Goeker M."/>
        </authorList>
    </citation>
    <scope>NUCLEOTIDE SEQUENCE [LARGE SCALE GENOMIC DNA]</scope>
    <source>
        <strain evidence="1 2">DSM 23424</strain>
    </source>
</reference>
<protein>
    <submittedName>
        <fullName evidence="1">Uncharacterized protein</fullName>
    </submittedName>
</protein>
<organism evidence="1 2">
    <name type="scientific">Ulvibacter antarcticus</name>
    <dbReference type="NCBI Taxonomy" id="442714"/>
    <lineage>
        <taxon>Bacteria</taxon>
        <taxon>Pseudomonadati</taxon>
        <taxon>Bacteroidota</taxon>
        <taxon>Flavobacteriia</taxon>
        <taxon>Flavobacteriales</taxon>
        <taxon>Flavobacteriaceae</taxon>
        <taxon>Ulvibacter</taxon>
    </lineage>
</organism>
<gene>
    <name evidence="1" type="ORF">BXY75_0604</name>
</gene>
<accession>A0A3L9Z7D5</accession>
<dbReference type="AlphaFoldDB" id="A0A3L9Z7D5"/>
<keyword evidence="2" id="KW-1185">Reference proteome</keyword>
<comment type="caution">
    <text evidence="1">The sequence shown here is derived from an EMBL/GenBank/DDBJ whole genome shotgun (WGS) entry which is preliminary data.</text>
</comment>
<sequence length="198" mass="22923">MNKQGNTFFSNKVQEIHTNLDGKITQSSDTIFDLRLGENIFTIHPFFESLQRTLLECNETSLAFPCVQLEMEKQELICDITIKKELGFLAILLFDYSNHYQNLHEAAQVKKTAMLNEQAHELNTKYSEEKRAYLEFIRERIDSKIVGELEIIISDLNDLKHTTLNNNQLTIFHKIEAKIAILHSKALQIKKGVEIDLD</sequence>
<dbReference type="RefSeq" id="WP_121906196.1">
    <property type="nucleotide sequence ID" value="NZ_REFC01000011.1"/>
</dbReference>
<dbReference type="OrthoDB" id="1438320at2"/>
<proteinExistence type="predicted"/>
<dbReference type="EMBL" id="REFC01000011">
    <property type="protein sequence ID" value="RMA66185.1"/>
    <property type="molecule type" value="Genomic_DNA"/>
</dbReference>